<dbReference type="Proteomes" id="UP000004079">
    <property type="component" value="Unassembled WGS sequence"/>
</dbReference>
<name>D1QVM2_9BACT</name>
<dbReference type="AlphaFoldDB" id="D1QVM2"/>
<protein>
    <submittedName>
        <fullName evidence="2">Uncharacterized protein</fullName>
    </submittedName>
</protein>
<comment type="caution">
    <text evidence="2">The sequence shown here is derived from an EMBL/GenBank/DDBJ whole genome shotgun (WGS) entry which is preliminary data.</text>
</comment>
<evidence type="ECO:0000313" key="3">
    <source>
        <dbReference type="Proteomes" id="UP000004079"/>
    </source>
</evidence>
<evidence type="ECO:0000313" key="2">
    <source>
        <dbReference type="EMBL" id="EFB30633.1"/>
    </source>
</evidence>
<evidence type="ECO:0000256" key="1">
    <source>
        <dbReference type="SAM" id="MobiDB-lite"/>
    </source>
</evidence>
<dbReference type="EMBL" id="ACUZ02000057">
    <property type="protein sequence ID" value="EFB30633.1"/>
    <property type="molecule type" value="Genomic_DNA"/>
</dbReference>
<organism evidence="2 3">
    <name type="scientific">Segatella oris F0302</name>
    <dbReference type="NCBI Taxonomy" id="649760"/>
    <lineage>
        <taxon>Bacteria</taxon>
        <taxon>Pseudomonadati</taxon>
        <taxon>Bacteroidota</taxon>
        <taxon>Bacteroidia</taxon>
        <taxon>Bacteroidales</taxon>
        <taxon>Prevotellaceae</taxon>
        <taxon>Segatella</taxon>
    </lineage>
</organism>
<dbReference type="STRING" id="649760.HMPREF0971_03061"/>
<proteinExistence type="predicted"/>
<sequence>MRLQNCLNDAGQLTAPSKWKCKILVVFDTMKNTTGFPCGRGIEAPEEPGGRLKQSKKADNIRPLSKIN</sequence>
<gene>
    <name evidence="2" type="ORF">HMPREF0971_03061</name>
</gene>
<dbReference type="HOGENOM" id="CLU_2790508_0_0_10"/>
<feature type="region of interest" description="Disordered" evidence="1">
    <location>
        <begin position="40"/>
        <end position="68"/>
    </location>
</feature>
<reference evidence="2 3" key="1">
    <citation type="submission" date="2009-11" db="EMBL/GenBank/DDBJ databases">
        <authorList>
            <person name="Weinstock G."/>
            <person name="Sodergren E."/>
            <person name="Clifton S."/>
            <person name="Fulton L."/>
            <person name="Fulton B."/>
            <person name="Courtney L."/>
            <person name="Fronick C."/>
            <person name="Harrison M."/>
            <person name="Strong C."/>
            <person name="Farmer C."/>
            <person name="Delahaunty K."/>
            <person name="Markovic C."/>
            <person name="Hall O."/>
            <person name="Minx P."/>
            <person name="Tomlinson C."/>
            <person name="Mitreva M."/>
            <person name="Nelson J."/>
            <person name="Hou S."/>
            <person name="Wollam A."/>
            <person name="Pepin K.H."/>
            <person name="Johnson M."/>
            <person name="Bhonagiri V."/>
            <person name="Nash W.E."/>
            <person name="Warren W."/>
            <person name="Chinwalla A."/>
            <person name="Mardis E.R."/>
            <person name="Wilson R.K."/>
        </authorList>
    </citation>
    <scope>NUCLEOTIDE SEQUENCE [LARGE SCALE GENOMIC DNA]</scope>
    <source>
        <strain evidence="2 3">F0302</strain>
    </source>
</reference>
<accession>D1QVM2</accession>